<dbReference type="AlphaFoldDB" id="A0A7Y8FEM6"/>
<gene>
    <name evidence="1" type="ORF">HX828_18185</name>
</gene>
<dbReference type="Proteomes" id="UP000537188">
    <property type="component" value="Unassembled WGS sequence"/>
</dbReference>
<reference evidence="1 2" key="1">
    <citation type="submission" date="2020-04" db="EMBL/GenBank/DDBJ databases">
        <title>Molecular characterization of pseudomonads from Agaricus bisporus reveal novel blotch 2 pathogens in Western Europe.</title>
        <authorList>
            <person name="Taparia T."/>
            <person name="Krijger M."/>
            <person name="Haynes E."/>
            <person name="Elpinstone J.G."/>
            <person name="Noble R."/>
            <person name="Van Der Wolf J."/>
        </authorList>
    </citation>
    <scope>NUCLEOTIDE SEQUENCE [LARGE SCALE GENOMIC DNA]</scope>
    <source>
        <strain evidence="1 2">IPO3781</strain>
    </source>
</reference>
<proteinExistence type="predicted"/>
<name>A0A7Y8FEM6_9PSED</name>
<comment type="caution">
    <text evidence="1">The sequence shown here is derived from an EMBL/GenBank/DDBJ whole genome shotgun (WGS) entry which is preliminary data.</text>
</comment>
<evidence type="ECO:0000313" key="1">
    <source>
        <dbReference type="EMBL" id="NWE77498.1"/>
    </source>
</evidence>
<organism evidence="1 2">
    <name type="scientific">Pseudomonas yamanorum</name>
    <dbReference type="NCBI Taxonomy" id="515393"/>
    <lineage>
        <taxon>Bacteria</taxon>
        <taxon>Pseudomonadati</taxon>
        <taxon>Pseudomonadota</taxon>
        <taxon>Gammaproteobacteria</taxon>
        <taxon>Pseudomonadales</taxon>
        <taxon>Pseudomonadaceae</taxon>
        <taxon>Pseudomonas</taxon>
    </lineage>
</organism>
<protein>
    <submittedName>
        <fullName evidence="1">Uncharacterized protein</fullName>
    </submittedName>
</protein>
<dbReference type="RefSeq" id="WP_177114804.1">
    <property type="nucleotide sequence ID" value="NZ_JACARF010000021.1"/>
</dbReference>
<dbReference type="EMBL" id="JACARF010000021">
    <property type="protein sequence ID" value="NWE77498.1"/>
    <property type="molecule type" value="Genomic_DNA"/>
</dbReference>
<evidence type="ECO:0000313" key="2">
    <source>
        <dbReference type="Proteomes" id="UP000537188"/>
    </source>
</evidence>
<sequence>MIYEDVDPQLLAFLHNPMANTTALPPAGKRLNWRSRMLYKIPALRRLICPEQVQSILWEKLQANLEQARQSLPQYLFEDNTPLNPNTVHRFTDQLSRYFRIEVAPAGHGVSSAPGSDTYADFSKAYTWAALEYTCNRIAENLQLRAVHNLSILKNANLWLCYYLSEIYFLIGHGLLTARLVGSTLHIVPTAKLQRRIKGYWLAEVTEANSKISDTRTLYDMAELLQKHGRLNPDLRGLLISQTLDKCLSIHSEYLSAAMIRHPKYNYLREIVDFAVHLELRVMLGERTTEEAYLRTIVSPATVDMINSALAGRAPTLDSASSFIEYKGGMYVRGALNFKYGLRKFVRYLLGTATVNGKEADFGQLLGAGFEKDYVLNYIRKLNDPRLEVFGEFKSGNNAKVKGYDIDLIVRDVEEDIYYFIQVKYQLSEIPTYLSEQCQLFLNANFRTGFVRQLAVLRDNICDESIRQKLSQHGLAGAHAGNSHFVLLHNIPFLNFYELDGIFFYEWNLLRNILRDGRVQVRKDQHITEERVLSKPRMHRPQEMVDAYFNQSQSGTQMTEHYDVYCRANTRFVFDELDVICKLL</sequence>
<accession>A0A7Y8FEM6</accession>